<evidence type="ECO:0000259" key="2">
    <source>
        <dbReference type="Pfam" id="PF03413"/>
    </source>
</evidence>
<feature type="domain" description="PepSY" evidence="2">
    <location>
        <begin position="99"/>
        <end position="157"/>
    </location>
</feature>
<organism evidence="3 4">
    <name type="scientific">Nocardia cyriacigeorgica</name>
    <dbReference type="NCBI Taxonomy" id="135487"/>
    <lineage>
        <taxon>Bacteria</taxon>
        <taxon>Bacillati</taxon>
        <taxon>Actinomycetota</taxon>
        <taxon>Actinomycetes</taxon>
        <taxon>Mycobacteriales</taxon>
        <taxon>Nocardiaceae</taxon>
        <taxon>Nocardia</taxon>
    </lineage>
</organism>
<dbReference type="Proteomes" id="UP000306378">
    <property type="component" value="Unassembled WGS sequence"/>
</dbReference>
<keyword evidence="1" id="KW-0472">Membrane</keyword>
<gene>
    <name evidence="3" type="ORF">FEK34_03825</name>
</gene>
<protein>
    <recommendedName>
        <fullName evidence="2">PepSY domain-containing protein</fullName>
    </recommendedName>
</protein>
<dbReference type="EMBL" id="VBUT01000002">
    <property type="protein sequence ID" value="TLF80833.1"/>
    <property type="molecule type" value="Genomic_DNA"/>
</dbReference>
<keyword evidence="1" id="KW-0812">Transmembrane</keyword>
<feature type="transmembrane region" description="Helical" evidence="1">
    <location>
        <begin position="54"/>
        <end position="74"/>
    </location>
</feature>
<evidence type="ECO:0000256" key="1">
    <source>
        <dbReference type="SAM" id="Phobius"/>
    </source>
</evidence>
<dbReference type="Gene3D" id="3.10.450.40">
    <property type="match status" value="1"/>
</dbReference>
<reference evidence="3 4" key="1">
    <citation type="submission" date="2019-05" db="EMBL/GenBank/DDBJ databases">
        <title>Genomes sequences of two Nocardia cyriacigeorgica environmental isolates, type strains Nocardia asteroides ATCC 19247 and Nocardia cyriacigeorgica DSM 44484.</title>
        <authorList>
            <person name="Vautrin F."/>
            <person name="Bergeron E."/>
            <person name="Dubost A."/>
            <person name="Abrouk D."/>
            <person name="Rodriguez Nava V."/>
            <person name="Pujic P."/>
        </authorList>
    </citation>
    <scope>NUCLEOTIDE SEQUENCE [LARGE SCALE GENOMIC DNA]</scope>
    <source>
        <strain evidence="3 4">EML 446</strain>
    </source>
</reference>
<dbReference type="InterPro" id="IPR025711">
    <property type="entry name" value="PepSY"/>
</dbReference>
<dbReference type="Pfam" id="PF03413">
    <property type="entry name" value="PepSY"/>
    <property type="match status" value="1"/>
</dbReference>
<evidence type="ECO:0000313" key="4">
    <source>
        <dbReference type="Proteomes" id="UP000306378"/>
    </source>
</evidence>
<dbReference type="AlphaFoldDB" id="A0A5R8NXG6"/>
<comment type="caution">
    <text evidence="3">The sequence shown here is derived from an EMBL/GenBank/DDBJ whole genome shotgun (WGS) entry which is preliminary data.</text>
</comment>
<keyword evidence="1" id="KW-1133">Transmembrane helix</keyword>
<accession>A0A5R8NXG6</accession>
<sequence length="161" mass="17226">MRQEWQILAETSFRLVQLGFSFVLPQWSPHSHSTPTGGFTMVSILRRATAGLRWVFVGAVVLAAAGIGVAALILGNDSHATISLDRPITEWSLMANPSIDRQEAMDTAAAQVPDGVATSAEFDTELGTAVWEVDVRTPAGVEYDVTIDANTGKVLGTVDQD</sequence>
<evidence type="ECO:0000313" key="3">
    <source>
        <dbReference type="EMBL" id="TLF80833.1"/>
    </source>
</evidence>
<name>A0A5R8NXG6_9NOCA</name>
<proteinExistence type="predicted"/>